<sequence>MKRKARIRDNSRRQSSKGALLDQLRARQKQASKKYRDKKEFKNLNGHQSSYKCRQSLGKALKRAVHSLPKDTNKRMMVVQHLAQNLNIISKTTHRHTRKQRSLSIELKELVIQFYQRDDITYQLPGKRDYVTVTDDNGESMTLQKRILLYNIRETYQLFVNEYSNKNVDLSLTSFNELRPVNILINSYMPHYSCLCIYHENVNLLIKPLSKHIICDGLNSLQEFTSMLVCDEQEEKCMFSCCHLCSHNFDNNIMKNVINPTKRIQWFQWVLQDGKTKKN</sequence>
<name>A0A819JX77_9BILA</name>
<evidence type="ECO:0000256" key="1">
    <source>
        <dbReference type="SAM" id="MobiDB-lite"/>
    </source>
</evidence>
<proteinExistence type="predicted"/>
<dbReference type="AlphaFoldDB" id="A0A819JX77"/>
<comment type="caution">
    <text evidence="2">The sequence shown here is derived from an EMBL/GenBank/DDBJ whole genome shotgun (WGS) entry which is preliminary data.</text>
</comment>
<feature type="compositionally biased region" description="Basic residues" evidence="1">
    <location>
        <begin position="26"/>
        <end position="36"/>
    </location>
</feature>
<evidence type="ECO:0000313" key="2">
    <source>
        <dbReference type="EMBL" id="CAF3939594.1"/>
    </source>
</evidence>
<gene>
    <name evidence="2" type="ORF">OTI717_LOCUS25791</name>
</gene>
<dbReference type="PANTHER" id="PTHR46601:SF2">
    <property type="entry name" value="UBIQUITIN-LIKE PROTEASE FAMILY PROFILE DOMAIN-CONTAINING PROTEIN"/>
    <property type="match status" value="1"/>
</dbReference>
<dbReference type="PANTHER" id="PTHR46601">
    <property type="entry name" value="ULP_PROTEASE DOMAIN-CONTAINING PROTEIN"/>
    <property type="match status" value="1"/>
</dbReference>
<accession>A0A819JX77</accession>
<reference evidence="2" key="1">
    <citation type="submission" date="2021-02" db="EMBL/GenBank/DDBJ databases">
        <authorList>
            <person name="Nowell W R."/>
        </authorList>
    </citation>
    <scope>NUCLEOTIDE SEQUENCE</scope>
</reference>
<evidence type="ECO:0000313" key="3">
    <source>
        <dbReference type="Proteomes" id="UP000663823"/>
    </source>
</evidence>
<dbReference type="Proteomes" id="UP000663823">
    <property type="component" value="Unassembled WGS sequence"/>
</dbReference>
<dbReference type="EMBL" id="CAJOAX010005218">
    <property type="protein sequence ID" value="CAF3939594.1"/>
    <property type="molecule type" value="Genomic_DNA"/>
</dbReference>
<protein>
    <submittedName>
        <fullName evidence="2">Uncharacterized protein</fullName>
    </submittedName>
</protein>
<feature type="region of interest" description="Disordered" evidence="1">
    <location>
        <begin position="1"/>
        <end position="36"/>
    </location>
</feature>
<organism evidence="2 3">
    <name type="scientific">Rotaria sordida</name>
    <dbReference type="NCBI Taxonomy" id="392033"/>
    <lineage>
        <taxon>Eukaryota</taxon>
        <taxon>Metazoa</taxon>
        <taxon>Spiralia</taxon>
        <taxon>Gnathifera</taxon>
        <taxon>Rotifera</taxon>
        <taxon>Eurotatoria</taxon>
        <taxon>Bdelloidea</taxon>
        <taxon>Philodinida</taxon>
        <taxon>Philodinidae</taxon>
        <taxon>Rotaria</taxon>
    </lineage>
</organism>